<dbReference type="Pfam" id="PF00076">
    <property type="entry name" value="RRM_1"/>
    <property type="match status" value="1"/>
</dbReference>
<dbReference type="InterPro" id="IPR000504">
    <property type="entry name" value="RRM_dom"/>
</dbReference>
<dbReference type="PROSITE" id="PS51644">
    <property type="entry name" value="HTH_OST"/>
    <property type="match status" value="1"/>
</dbReference>
<reference evidence="9" key="2">
    <citation type="journal article" date="2023" name="Int. J. Mol. Sci.">
        <title>De Novo Assembly and Annotation of 11 Diverse Shrub Willow (Salix) Genomes Reveals Novel Gene Organization in Sex-Linked Regions.</title>
        <authorList>
            <person name="Hyden B."/>
            <person name="Feng K."/>
            <person name="Yates T.B."/>
            <person name="Jawdy S."/>
            <person name="Cereghino C."/>
            <person name="Smart L.B."/>
            <person name="Muchero W."/>
        </authorList>
    </citation>
    <scope>NUCLEOTIDE SEQUENCE</scope>
    <source>
        <tissue evidence="9">Shoot tip</tissue>
    </source>
</reference>
<dbReference type="EMBL" id="JAPFFM010000013">
    <property type="protein sequence ID" value="KAJ6723825.1"/>
    <property type="molecule type" value="Genomic_DNA"/>
</dbReference>
<dbReference type="InterPro" id="IPR012677">
    <property type="entry name" value="Nucleotide-bd_a/b_plait_sf"/>
</dbReference>
<dbReference type="InterPro" id="IPR035979">
    <property type="entry name" value="RBD_domain_sf"/>
</dbReference>
<keyword evidence="5" id="KW-0238">DNA-binding</keyword>
<protein>
    <submittedName>
        <fullName evidence="9">RNA-BINDING (RRM/RBD/RNP MOTIFS)</fullName>
    </submittedName>
</protein>
<dbReference type="CDD" id="cd12458">
    <property type="entry name" value="RRM_AtC3H46_like"/>
    <property type="match status" value="1"/>
</dbReference>
<evidence type="ECO:0000256" key="6">
    <source>
        <dbReference type="PROSITE-ProRule" id="PRU00176"/>
    </source>
</evidence>
<organism evidence="9 10">
    <name type="scientific">Salix koriyanagi</name>
    <dbReference type="NCBI Taxonomy" id="2511006"/>
    <lineage>
        <taxon>Eukaryota</taxon>
        <taxon>Viridiplantae</taxon>
        <taxon>Streptophyta</taxon>
        <taxon>Embryophyta</taxon>
        <taxon>Tracheophyta</taxon>
        <taxon>Spermatophyta</taxon>
        <taxon>Magnoliopsida</taxon>
        <taxon>eudicotyledons</taxon>
        <taxon>Gunneridae</taxon>
        <taxon>Pentapetalae</taxon>
        <taxon>rosids</taxon>
        <taxon>fabids</taxon>
        <taxon>Malpighiales</taxon>
        <taxon>Salicaceae</taxon>
        <taxon>Saliceae</taxon>
        <taxon>Salix</taxon>
    </lineage>
</organism>
<evidence type="ECO:0000256" key="3">
    <source>
        <dbReference type="ARBA" id="ARBA00022833"/>
    </source>
</evidence>
<evidence type="ECO:0000256" key="2">
    <source>
        <dbReference type="ARBA" id="ARBA00022771"/>
    </source>
</evidence>
<feature type="domain" description="RRM" evidence="7">
    <location>
        <begin position="133"/>
        <end position="220"/>
    </location>
</feature>
<proteinExistence type="predicted"/>
<dbReference type="PROSITE" id="PS50102">
    <property type="entry name" value="RRM"/>
    <property type="match status" value="1"/>
</dbReference>
<dbReference type="GO" id="GO:0003723">
    <property type="term" value="F:RNA binding"/>
    <property type="evidence" value="ECO:0007669"/>
    <property type="project" value="UniProtKB-UniRule"/>
</dbReference>
<dbReference type="FunFam" id="3.30.70.330:FF:000678">
    <property type="entry name" value="zinc finger CCCH domain-containing protein 53-like isoform X2"/>
    <property type="match status" value="1"/>
</dbReference>
<keyword evidence="1" id="KW-0479">Metal-binding</keyword>
<name>A0A9Q0Z763_9ROSI</name>
<gene>
    <name evidence="9" type="ORF">OIU74_008230</name>
</gene>
<dbReference type="PANTHER" id="PTHR24009:SF0">
    <property type="entry name" value="ZINC FINGER CCCH DOMAIN-CONTAINING PROTEIN 18"/>
    <property type="match status" value="1"/>
</dbReference>
<dbReference type="InterPro" id="IPR034365">
    <property type="entry name" value="AtC3H46-like_RRM"/>
</dbReference>
<evidence type="ECO:0000259" key="8">
    <source>
        <dbReference type="PROSITE" id="PS51644"/>
    </source>
</evidence>
<dbReference type="SUPFAM" id="SSF54928">
    <property type="entry name" value="RNA-binding domain, RBD"/>
    <property type="match status" value="1"/>
</dbReference>
<reference evidence="9" key="1">
    <citation type="submission" date="2022-11" db="EMBL/GenBank/DDBJ databases">
        <authorList>
            <person name="Hyden B.L."/>
            <person name="Feng K."/>
            <person name="Yates T."/>
            <person name="Jawdy S."/>
            <person name="Smart L.B."/>
            <person name="Muchero W."/>
        </authorList>
    </citation>
    <scope>NUCLEOTIDE SEQUENCE</scope>
    <source>
        <tissue evidence="9">Shoot tip</tissue>
    </source>
</reference>
<evidence type="ECO:0000313" key="9">
    <source>
        <dbReference type="EMBL" id="KAJ6723825.1"/>
    </source>
</evidence>
<dbReference type="PANTHER" id="PTHR24009">
    <property type="entry name" value="RNA-BINDING (RRM/RBD/RNP MOTIFS)"/>
    <property type="match status" value="1"/>
</dbReference>
<keyword evidence="2" id="KW-0863">Zinc-finger</keyword>
<dbReference type="GO" id="GO:0003677">
    <property type="term" value="F:DNA binding"/>
    <property type="evidence" value="ECO:0007669"/>
    <property type="project" value="UniProtKB-KW"/>
</dbReference>
<evidence type="ECO:0000256" key="4">
    <source>
        <dbReference type="ARBA" id="ARBA00022884"/>
    </source>
</evidence>
<keyword evidence="3" id="KW-0862">Zinc</keyword>
<evidence type="ECO:0000256" key="5">
    <source>
        <dbReference type="ARBA" id="ARBA00023125"/>
    </source>
</evidence>
<evidence type="ECO:0000313" key="10">
    <source>
        <dbReference type="Proteomes" id="UP001151752"/>
    </source>
</evidence>
<dbReference type="SMART" id="SM00360">
    <property type="entry name" value="RRM"/>
    <property type="match status" value="1"/>
</dbReference>
<dbReference type="Gene3D" id="3.30.70.330">
    <property type="match status" value="1"/>
</dbReference>
<dbReference type="AlphaFoldDB" id="A0A9Q0Z763"/>
<comment type="caution">
    <text evidence="9">The sequence shown here is derived from an EMBL/GenBank/DDBJ whole genome shotgun (WGS) entry which is preliminary data.</text>
</comment>
<evidence type="ECO:0000256" key="1">
    <source>
        <dbReference type="ARBA" id="ARBA00022723"/>
    </source>
</evidence>
<keyword evidence="10" id="KW-1185">Reference proteome</keyword>
<keyword evidence="4 6" id="KW-0694">RNA-binding</keyword>
<feature type="domain" description="HTH OST-type" evidence="8">
    <location>
        <begin position="27"/>
        <end position="110"/>
    </location>
</feature>
<evidence type="ECO:0000259" key="7">
    <source>
        <dbReference type="PROSITE" id="PS50102"/>
    </source>
</evidence>
<dbReference type="InterPro" id="IPR025605">
    <property type="entry name" value="OST-HTH/LOTUS_dom"/>
</dbReference>
<sequence length="259" mass="29303">MPESFSQIFSLNSNEIANDEHVISPGSLEKLELELTELLKSRRGVPVSIASLPMMYYEKYGRMLQAEGYLTESQRHGKAGYSLTKLLARLKNSIRLIDRPHGQHSVILTEDVPKYLEYSGERNDPGGIVAGSRQIYLTFPAESTFTEQDVSNYFSKFGPVQDVRIPCQQKRMFGFVTFVFAETVKQILAKGNPHHVCGARVLVKPYREKSRLVDRKYSEKLQHPFYYSQPFLDGDSELHSVPRACDNSRLLGKAAHGGT</sequence>
<dbReference type="Proteomes" id="UP001151752">
    <property type="component" value="Chromosome 14"/>
</dbReference>
<accession>A0A9Q0Z763</accession>
<dbReference type="GO" id="GO:0008270">
    <property type="term" value="F:zinc ion binding"/>
    <property type="evidence" value="ECO:0007669"/>
    <property type="project" value="UniProtKB-KW"/>
</dbReference>